<dbReference type="Gramene" id="OIW04236">
    <property type="protein sequence ID" value="OIW04236"/>
    <property type="gene ID" value="TanjilG_00796"/>
</dbReference>
<feature type="region of interest" description="Disordered" evidence="1">
    <location>
        <begin position="175"/>
        <end position="201"/>
    </location>
</feature>
<dbReference type="AlphaFoldDB" id="A0A4P1R8I8"/>
<dbReference type="Proteomes" id="UP000188354">
    <property type="component" value="Chromosome LG09"/>
</dbReference>
<organism evidence="2 3">
    <name type="scientific">Lupinus angustifolius</name>
    <name type="common">Narrow-leaved blue lupine</name>
    <dbReference type="NCBI Taxonomy" id="3871"/>
    <lineage>
        <taxon>Eukaryota</taxon>
        <taxon>Viridiplantae</taxon>
        <taxon>Streptophyta</taxon>
        <taxon>Embryophyta</taxon>
        <taxon>Tracheophyta</taxon>
        <taxon>Spermatophyta</taxon>
        <taxon>Magnoliopsida</taxon>
        <taxon>eudicotyledons</taxon>
        <taxon>Gunneridae</taxon>
        <taxon>Pentapetalae</taxon>
        <taxon>rosids</taxon>
        <taxon>fabids</taxon>
        <taxon>Fabales</taxon>
        <taxon>Fabaceae</taxon>
        <taxon>Papilionoideae</taxon>
        <taxon>50 kb inversion clade</taxon>
        <taxon>genistoids sensu lato</taxon>
        <taxon>core genistoids</taxon>
        <taxon>Genisteae</taxon>
        <taxon>Lupinus</taxon>
    </lineage>
</organism>
<protein>
    <submittedName>
        <fullName evidence="2">Uncharacterized protein</fullName>
    </submittedName>
</protein>
<name>A0A4P1R8I8_LUPAN</name>
<proteinExistence type="predicted"/>
<dbReference type="EMBL" id="CM007369">
    <property type="protein sequence ID" value="OIW04236.1"/>
    <property type="molecule type" value="Genomic_DNA"/>
</dbReference>
<keyword evidence="3" id="KW-1185">Reference proteome</keyword>
<reference evidence="2 3" key="1">
    <citation type="journal article" date="2017" name="Plant Biotechnol. J.">
        <title>A comprehensive draft genome sequence for lupin (Lupinus angustifolius), an emerging health food: insights into plant-microbe interactions and legume evolution.</title>
        <authorList>
            <person name="Hane J.K."/>
            <person name="Ming Y."/>
            <person name="Kamphuis L.G."/>
            <person name="Nelson M.N."/>
            <person name="Garg G."/>
            <person name="Atkins C.A."/>
            <person name="Bayer P.E."/>
            <person name="Bravo A."/>
            <person name="Bringans S."/>
            <person name="Cannon S."/>
            <person name="Edwards D."/>
            <person name="Foley R."/>
            <person name="Gao L.L."/>
            <person name="Harrison M.J."/>
            <person name="Huang W."/>
            <person name="Hurgobin B."/>
            <person name="Li S."/>
            <person name="Liu C.W."/>
            <person name="McGrath A."/>
            <person name="Morahan G."/>
            <person name="Murray J."/>
            <person name="Weller J."/>
            <person name="Jian J."/>
            <person name="Singh K.B."/>
        </authorList>
    </citation>
    <scope>NUCLEOTIDE SEQUENCE [LARGE SCALE GENOMIC DNA]</scope>
    <source>
        <strain evidence="3">cv. Tanjil</strain>
        <tissue evidence="2">Whole plant</tissue>
    </source>
</reference>
<feature type="compositionally biased region" description="Basic and acidic residues" evidence="1">
    <location>
        <begin position="184"/>
        <end position="201"/>
    </location>
</feature>
<accession>A0A4P1R8I8</accession>
<evidence type="ECO:0000313" key="2">
    <source>
        <dbReference type="EMBL" id="OIW04236.1"/>
    </source>
</evidence>
<gene>
    <name evidence="2" type="ORF">TanjilG_00796</name>
</gene>
<evidence type="ECO:0000313" key="3">
    <source>
        <dbReference type="Proteomes" id="UP000188354"/>
    </source>
</evidence>
<sequence>MPNSNHFMRHVYKTPSLEERGKGTLSKDIVEVDKLGLENRKWYWNIGFGDGDSRGSNGIGGGNGRSNGGMGNSNGGMGNYNGGSGSGGGGQGGFYNGGGGQGGFYNGGGGRSTGGGGSSSGGGGYPWSNDDWGDEYLYDDYDFIPEPFNYKDASVMRHHTMKKFSEFDRESQAKKIGMKNGGKIHYDGVPKMEDIGEEKRN</sequence>
<evidence type="ECO:0000256" key="1">
    <source>
        <dbReference type="SAM" id="MobiDB-lite"/>
    </source>
</evidence>